<feature type="region of interest" description="Disordered" evidence="1">
    <location>
        <begin position="186"/>
        <end position="205"/>
    </location>
</feature>
<evidence type="ECO:0000256" key="1">
    <source>
        <dbReference type="SAM" id="MobiDB-lite"/>
    </source>
</evidence>
<dbReference type="AlphaFoldDB" id="A0A9P7V8C6"/>
<comment type="caution">
    <text evidence="2">The sequence shown here is derived from an EMBL/GenBank/DDBJ whole genome shotgun (WGS) entry which is preliminary data.</text>
</comment>
<accession>A0A9P7V8C6</accession>
<name>A0A9P7V8C6_9ASCO</name>
<keyword evidence="3" id="KW-1185">Reference proteome</keyword>
<protein>
    <submittedName>
        <fullName evidence="2">Uncharacterized protein</fullName>
    </submittedName>
</protein>
<dbReference type="RefSeq" id="XP_043048587.1">
    <property type="nucleotide sequence ID" value="XM_043191955.1"/>
</dbReference>
<sequence>MSLDTIYSYMHMDDPNRVLYMQSWQLDSDIAFDDIDTHTLTEATMHLFPLAYLQQEEEDGGIILVNNTNFSSNSKFRQKHQKERIWQDLDINFLELHNAHTKNHLQTTESNQRVDTGFPFQSEAVSGFESHQTQRDRTLLTPMHDADLGQFLANGYQLLRPQQFTMATSPPQFNFLLDETTEFPTPSIGNSNTVSNNRNPSGLMQTPRITRVRQSSTDRNFQTPIARIVR</sequence>
<evidence type="ECO:0000313" key="3">
    <source>
        <dbReference type="Proteomes" id="UP000790833"/>
    </source>
</evidence>
<dbReference type="GeneID" id="66114527"/>
<reference evidence="2" key="1">
    <citation type="submission" date="2021-03" db="EMBL/GenBank/DDBJ databases">
        <authorList>
            <person name="Palmer J.M."/>
        </authorList>
    </citation>
    <scope>NUCLEOTIDE SEQUENCE</scope>
    <source>
        <strain evidence="2">ARV_011</strain>
    </source>
</reference>
<dbReference type="Proteomes" id="UP000790833">
    <property type="component" value="Unassembled WGS sequence"/>
</dbReference>
<dbReference type="EMBL" id="JAHMUF010000014">
    <property type="protein sequence ID" value="KAG7193038.1"/>
    <property type="molecule type" value="Genomic_DNA"/>
</dbReference>
<gene>
    <name evidence="2" type="ORF">KQ657_001153</name>
</gene>
<evidence type="ECO:0000313" key="2">
    <source>
        <dbReference type="EMBL" id="KAG7193038.1"/>
    </source>
</evidence>
<proteinExistence type="predicted"/>
<dbReference type="OrthoDB" id="4023481at2759"/>
<organism evidence="2 3">
    <name type="scientific">Scheffersomyces spartinae</name>
    <dbReference type="NCBI Taxonomy" id="45513"/>
    <lineage>
        <taxon>Eukaryota</taxon>
        <taxon>Fungi</taxon>
        <taxon>Dikarya</taxon>
        <taxon>Ascomycota</taxon>
        <taxon>Saccharomycotina</taxon>
        <taxon>Pichiomycetes</taxon>
        <taxon>Debaryomycetaceae</taxon>
        <taxon>Scheffersomyces</taxon>
    </lineage>
</organism>